<organism evidence="1 2">
    <name type="scientific">Leptospira borgpetersenii serovar Hardjo-bovis str. Sponselee</name>
    <dbReference type="NCBI Taxonomy" id="1303729"/>
    <lineage>
        <taxon>Bacteria</taxon>
        <taxon>Pseudomonadati</taxon>
        <taxon>Spirochaetota</taxon>
        <taxon>Spirochaetia</taxon>
        <taxon>Leptospirales</taxon>
        <taxon>Leptospiraceae</taxon>
        <taxon>Leptospira</taxon>
    </lineage>
</organism>
<gene>
    <name evidence="1" type="ORF">LEP1GSC016_1600</name>
</gene>
<comment type="caution">
    <text evidence="1">The sequence shown here is derived from an EMBL/GenBank/DDBJ whole genome shotgun (WGS) entry which is preliminary data.</text>
</comment>
<dbReference type="PATRIC" id="fig|1218567.3.peg.1420"/>
<proteinExistence type="predicted"/>
<dbReference type="SUPFAM" id="SSF56935">
    <property type="entry name" value="Porins"/>
    <property type="match status" value="1"/>
</dbReference>
<name>M6BTZ4_LEPBO</name>
<evidence type="ECO:0000313" key="1">
    <source>
        <dbReference type="EMBL" id="EMJ83004.1"/>
    </source>
</evidence>
<dbReference type="Proteomes" id="UP000011873">
    <property type="component" value="Unassembled WGS sequence"/>
</dbReference>
<dbReference type="AlphaFoldDB" id="M6BTZ4"/>
<reference evidence="1 2" key="1">
    <citation type="submission" date="2013-01" db="EMBL/GenBank/DDBJ databases">
        <authorList>
            <person name="Harkins D.M."/>
            <person name="Durkin A.S."/>
            <person name="Brinkac L.M."/>
            <person name="Haft D.H."/>
            <person name="Selengut J.D."/>
            <person name="Sanka R."/>
            <person name="DePew J."/>
            <person name="Purushe J."/>
            <person name="Galloway R.L."/>
            <person name="Vinetz J.M."/>
            <person name="Sutton G.G."/>
            <person name="Nierman W.C."/>
            <person name="Fouts D.E."/>
        </authorList>
    </citation>
    <scope>NUCLEOTIDE SEQUENCE [LARGE SCALE GENOMIC DNA]</scope>
    <source>
        <strain evidence="1 2">Sponselee CDC</strain>
    </source>
</reference>
<keyword evidence="1" id="KW-0675">Receptor</keyword>
<dbReference type="EMBL" id="ANMU01000056">
    <property type="protein sequence ID" value="EMJ83004.1"/>
    <property type="molecule type" value="Genomic_DNA"/>
</dbReference>
<accession>M6BTZ4</accession>
<sequence>MSYLFHADGLTSVINNNAIRSLELYSGSYSARYGFATGGIVNIEGFQKRDSNLSVAHLNAFLTDVYTYRNITKDLNVFRIW</sequence>
<protein>
    <submittedName>
        <fullName evidence="1">TonB-dependent receptor plug domain protein</fullName>
    </submittedName>
</protein>
<evidence type="ECO:0000313" key="2">
    <source>
        <dbReference type="Proteomes" id="UP000011873"/>
    </source>
</evidence>